<keyword evidence="3" id="KW-0813">Transport</keyword>
<organism evidence="11 12">
    <name type="scientific">Dillenia turbinata</name>
    <dbReference type="NCBI Taxonomy" id="194707"/>
    <lineage>
        <taxon>Eukaryota</taxon>
        <taxon>Viridiplantae</taxon>
        <taxon>Streptophyta</taxon>
        <taxon>Embryophyta</taxon>
        <taxon>Tracheophyta</taxon>
        <taxon>Spermatophyta</taxon>
        <taxon>Magnoliopsida</taxon>
        <taxon>eudicotyledons</taxon>
        <taxon>Gunneridae</taxon>
        <taxon>Pentapetalae</taxon>
        <taxon>Dilleniales</taxon>
        <taxon>Dilleniaceae</taxon>
        <taxon>Dillenia</taxon>
    </lineage>
</organism>
<dbReference type="GO" id="GO:0016020">
    <property type="term" value="C:membrane"/>
    <property type="evidence" value="ECO:0007669"/>
    <property type="project" value="UniProtKB-SubCell"/>
</dbReference>
<dbReference type="PANTHER" id="PTHR22601">
    <property type="entry name" value="ISP4 LIKE PROTEIN"/>
    <property type="match status" value="1"/>
</dbReference>
<feature type="transmembrane region" description="Helical" evidence="10">
    <location>
        <begin position="253"/>
        <end position="273"/>
    </location>
</feature>
<reference evidence="11 12" key="1">
    <citation type="submission" date="2023-12" db="EMBL/GenBank/DDBJ databases">
        <title>A high-quality genome assembly for Dillenia turbinata (Dilleniales).</title>
        <authorList>
            <person name="Chanderbali A."/>
        </authorList>
    </citation>
    <scope>NUCLEOTIDE SEQUENCE [LARGE SCALE GENOMIC DNA]</scope>
    <source>
        <strain evidence="11">LSX21</strain>
        <tissue evidence="11">Leaf</tissue>
    </source>
</reference>
<evidence type="ECO:0000256" key="10">
    <source>
        <dbReference type="SAM" id="Phobius"/>
    </source>
</evidence>
<dbReference type="Proteomes" id="UP001370490">
    <property type="component" value="Unassembled WGS sequence"/>
</dbReference>
<evidence type="ECO:0000256" key="1">
    <source>
        <dbReference type="ARBA" id="ARBA00004141"/>
    </source>
</evidence>
<feature type="transmembrane region" description="Helical" evidence="10">
    <location>
        <begin position="859"/>
        <end position="876"/>
    </location>
</feature>
<feature type="transmembrane region" description="Helical" evidence="10">
    <location>
        <begin position="280"/>
        <end position="299"/>
    </location>
</feature>
<feature type="transmembrane region" description="Helical" evidence="10">
    <location>
        <begin position="327"/>
        <end position="349"/>
    </location>
</feature>
<feature type="transmembrane region" description="Helical" evidence="10">
    <location>
        <begin position="690"/>
        <end position="709"/>
    </location>
</feature>
<gene>
    <name evidence="11" type="ORF">RJ641_013410</name>
</gene>
<dbReference type="NCBIfam" id="TIGR00727">
    <property type="entry name" value="ISP4_OPT"/>
    <property type="match status" value="1"/>
</dbReference>
<evidence type="ECO:0000256" key="2">
    <source>
        <dbReference type="ARBA" id="ARBA00005484"/>
    </source>
</evidence>
<evidence type="ECO:0000256" key="3">
    <source>
        <dbReference type="ARBA" id="ARBA00022448"/>
    </source>
</evidence>
<feature type="transmembrane region" description="Helical" evidence="10">
    <location>
        <begin position="125"/>
        <end position="150"/>
    </location>
</feature>
<feature type="transmembrane region" description="Helical" evidence="10">
    <location>
        <begin position="495"/>
        <end position="520"/>
    </location>
</feature>
<feature type="transmembrane region" description="Helical" evidence="10">
    <location>
        <begin position="810"/>
        <end position="829"/>
    </location>
</feature>
<comment type="similarity">
    <text evidence="2">Belongs to the oligopeptide OPT transporter (TC 2.A.67.1) family.</text>
</comment>
<feature type="transmembrane region" description="Helical" evidence="10">
    <location>
        <begin position="626"/>
        <end position="645"/>
    </location>
</feature>
<feature type="transmembrane region" description="Helical" evidence="10">
    <location>
        <begin position="836"/>
        <end position="853"/>
    </location>
</feature>
<keyword evidence="7 10" id="KW-1133">Transmembrane helix</keyword>
<keyword evidence="8 10" id="KW-0472">Membrane</keyword>
<feature type="transmembrane region" description="Helical" evidence="10">
    <location>
        <begin position="162"/>
        <end position="184"/>
    </location>
</feature>
<evidence type="ECO:0000256" key="5">
    <source>
        <dbReference type="ARBA" id="ARBA00022856"/>
    </source>
</evidence>
<proteinExistence type="inferred from homology"/>
<dbReference type="Pfam" id="PF03169">
    <property type="entry name" value="OPT"/>
    <property type="match status" value="2"/>
</dbReference>
<feature type="compositionally biased region" description="Basic and acidic residues" evidence="9">
    <location>
        <begin position="12"/>
        <end position="22"/>
    </location>
</feature>
<evidence type="ECO:0000313" key="11">
    <source>
        <dbReference type="EMBL" id="KAK6945866.1"/>
    </source>
</evidence>
<comment type="caution">
    <text evidence="11">The sequence shown here is derived from an EMBL/GenBank/DDBJ whole genome shotgun (WGS) entry which is preliminary data.</text>
</comment>
<feature type="region of interest" description="Disordered" evidence="9">
    <location>
        <begin position="1"/>
        <end position="26"/>
    </location>
</feature>
<name>A0AAN8WDC3_9MAGN</name>
<protein>
    <submittedName>
        <fullName evidence="11">Oligopeptide transporter, OPT superfamily</fullName>
    </submittedName>
</protein>
<feature type="transmembrane region" description="Helical" evidence="10">
    <location>
        <begin position="78"/>
        <end position="100"/>
    </location>
</feature>
<feature type="transmembrane region" description="Helical" evidence="10">
    <location>
        <begin position="888"/>
        <end position="909"/>
    </location>
</feature>
<evidence type="ECO:0000256" key="8">
    <source>
        <dbReference type="ARBA" id="ARBA00023136"/>
    </source>
</evidence>
<feature type="transmembrane region" description="Helical" evidence="10">
    <location>
        <begin position="53"/>
        <end position="71"/>
    </location>
</feature>
<feature type="transmembrane region" description="Helical" evidence="10">
    <location>
        <begin position="657"/>
        <end position="678"/>
    </location>
</feature>
<comment type="subcellular location">
    <subcellularLocation>
        <location evidence="1">Membrane</location>
        <topology evidence="1">Multi-pass membrane protein</topology>
    </subcellularLocation>
</comment>
<dbReference type="GO" id="GO:0015031">
    <property type="term" value="P:protein transport"/>
    <property type="evidence" value="ECO:0007669"/>
    <property type="project" value="UniProtKB-KW"/>
</dbReference>
<feature type="transmembrane region" description="Helical" evidence="10">
    <location>
        <begin position="571"/>
        <end position="594"/>
    </location>
</feature>
<feature type="transmembrane region" description="Helical" evidence="10">
    <location>
        <begin position="738"/>
        <end position="760"/>
    </location>
</feature>
<evidence type="ECO:0000256" key="6">
    <source>
        <dbReference type="ARBA" id="ARBA00022927"/>
    </source>
</evidence>
<evidence type="ECO:0000256" key="9">
    <source>
        <dbReference type="SAM" id="MobiDB-lite"/>
    </source>
</evidence>
<keyword evidence="12" id="KW-1185">Reference proteome</keyword>
<dbReference type="InterPro" id="IPR004648">
    <property type="entry name" value="Oligpept_transpt"/>
</dbReference>
<accession>A0AAN8WDC3</accession>
<evidence type="ECO:0000313" key="12">
    <source>
        <dbReference type="Proteomes" id="UP001370490"/>
    </source>
</evidence>
<keyword evidence="4 10" id="KW-0812">Transmembrane</keyword>
<dbReference type="NCBIfam" id="TIGR00728">
    <property type="entry name" value="OPT_sfam"/>
    <property type="match status" value="1"/>
</dbReference>
<sequence>MATLEVEVPPPPKREETNGEHMVDDEDTSPIEQVRLTVSNIDNPKLPVWTFRMWFLGLLSCGLLSCLNQFFSYRTEPLVITQITVQVATLPIGHFLAAVLPTREFRVWSKTFSLNPGPFNMKEHVLISIFANAGSAFGNGSAYAVGIVNIIKAFYGRSISFFASWILIVTTQGAWDALGAISAFTKREIFPTVLPLSIMGTLEIEAPYPPKKPSQSPPINGEFEEDENGVSPIEQVRLTVANTDDPTLPVWTFRMWFLGLFSCCLLSFLNQFFAYRTEPLVITQITVQVATLPIGHFLARVLPTTKFRVGSWAFSFNPGPFNVKEHVLITIFANAGSAFGWGSAFAVSIVNIIKAFYGRQISFLASWILIITTQVLGYGWAGLLRKYVVEPAHMWWPSTLVQVSLFRALHEKEEGYRMSRAKFFLIALICSFCWYAVPGYLFPTLTSISWICWAFPKSITAQQIGSGMRGLGLGAITLDWSAVASFLFSPLISPFFAIVNIFLGYILIIYIVIPIAYWGVDLYSAKKFPIFSSHLFTSQGQIYDISTIVNNKFELDVDQYEKQGRIHLSMFFALTYGFGFATIASTLTHVGFFYGREIYVRFKASYNEKEDIHTKLMKNYKDIPSWWFYLMLAVTVAVSLVLCTVMKDQVQMPYWGLLFACAIAFVFTLPISIITATTNQTPGLNIITEYIMGLILPGKPIANVCFKVYGYMSMAQAVSFLNDFKLGHYMKIPPRSMFLVQFLGTVIAGTINLGVAWWLLESIENICHDDLLPPNSPWTCPGDRVFFDASVIWGLVGPKRIFGKLGNYSAMNWFFLGGAVGPFIVWLFHKAFPKQSWIPLINLPVLLGATGAMPPATPLNYNAWVLVGTIFNFFVFRYRKKWWQRYNYILSAALDAGVAFMAVLLYFAVGFENISLNWWGTQGEHCDLAKCPTAKGIVVDGCPVK</sequence>
<dbReference type="InterPro" id="IPR004813">
    <property type="entry name" value="OPT"/>
</dbReference>
<keyword evidence="6" id="KW-0653">Protein transport</keyword>
<dbReference type="EMBL" id="JBAMMX010000002">
    <property type="protein sequence ID" value="KAK6945866.1"/>
    <property type="molecule type" value="Genomic_DNA"/>
</dbReference>
<evidence type="ECO:0000256" key="7">
    <source>
        <dbReference type="ARBA" id="ARBA00022989"/>
    </source>
</evidence>
<keyword evidence="5" id="KW-0571">Peptide transport</keyword>
<feature type="transmembrane region" description="Helical" evidence="10">
    <location>
        <begin position="361"/>
        <end position="381"/>
    </location>
</feature>
<dbReference type="GO" id="GO:0035673">
    <property type="term" value="F:oligopeptide transmembrane transporter activity"/>
    <property type="evidence" value="ECO:0007669"/>
    <property type="project" value="InterPro"/>
</dbReference>
<dbReference type="AlphaFoldDB" id="A0AAN8WDC3"/>
<feature type="transmembrane region" description="Helical" evidence="10">
    <location>
        <begin position="421"/>
        <end position="441"/>
    </location>
</feature>
<evidence type="ECO:0000256" key="4">
    <source>
        <dbReference type="ARBA" id="ARBA00022692"/>
    </source>
</evidence>